<evidence type="ECO:0000256" key="4">
    <source>
        <dbReference type="ARBA" id="ARBA00022694"/>
    </source>
</evidence>
<dbReference type="PANTHER" id="PTHR12747">
    <property type="entry name" value="ELONGATOR COMPLEX PROTEIN 1"/>
    <property type="match status" value="1"/>
</dbReference>
<evidence type="ECO:0000313" key="14">
    <source>
        <dbReference type="Proteomes" id="UP001172684"/>
    </source>
</evidence>
<dbReference type="Pfam" id="PF23936">
    <property type="entry name" value="HB_ELP1"/>
    <property type="match status" value="1"/>
</dbReference>
<evidence type="ECO:0000259" key="12">
    <source>
        <dbReference type="Pfam" id="PF23936"/>
    </source>
</evidence>
<dbReference type="PIRSF" id="PIRSF017233">
    <property type="entry name" value="IKAP"/>
    <property type="match status" value="1"/>
</dbReference>
<feature type="region of interest" description="Disordered" evidence="7">
    <location>
        <begin position="1149"/>
        <end position="1199"/>
    </location>
</feature>
<feature type="domain" description="ELP1 alpha-solenoid" evidence="11">
    <location>
        <begin position="689"/>
        <end position="901"/>
    </location>
</feature>
<name>A0ABQ9NQJ5_9PEZI</name>
<sequence length="1315" mass="145886">MRNLRNIRRSITTFANEELPLTATAWDASSDSLICAFGPCEASAILELRRLNYDAKQNEELSLIASWDAPCPHPDLPFDQILSLRYFPDTSTSCLVLAGGDIVIVREESLPGEDLIEIVGSVDAGITAAAWSPDEELLAISTRASTFLYMTRDFENVTNITFSPDDVKASNHVSVGWGKAETQFRGKRAKALRDPTMPERVDEGVLSPKDDGSVTISWRGDGAFVAVNSVEGGKRRMIRVYSRDGVLDSVTEPVDYLEGALSWRPAGNLMAGIQRLQDRVDVVFFERNGLRHGQFSLRLSAEELETWGSSIALEWNNDSTVLAVCFIDRVQLWTMGNYHYYLKQEIQTLSAQPTMKSTSTCWHPEKPLQLAMGAHDVVQRLAYVFTVAAGPTSPPNDYGTVAVIDGKLLKLTPLRLANVPPPMARHEVHLAQNAIDVAISSSGTCIAALHEDQVCIYAYDLTSKPISEPIIERSFVLPPSVPHPRQVAFTSDSDVYVLLGSVGPISDSVCYFSSGGDSEGNYKEIGLQESITIFPTLDYQSICIQAKDGSVISLNPDVTEERTAQFKTITVAKLPVVCPWVELVHQADRDIAFGLTVSGALYANGRLLVRNCTSFLLTPAHLVFTTTQHLLKFVHLTAVEDLEIPLDEPEKDERCRSIERGAKLVTIMPTAYSLTLQMPRGNLETIYPRALVLAGIRRSIAAKDYKTAFFACRNQRVDMNILHDHAPEQFMDSVELFVNQIRKVEHIDLFLSQLREEDVSQTMYKETLKSRADQPTLTNGVNGVNGVKKIVAPDPTSKVNRICDAFLQVLQGRTATHLQNIITANVCKSPPDLDAGLEVVGKLQEQKDDLAETAAEHICFLADVNQLYDHALGLYNLDLALLIAQQSQKDPREYLPYLQSLQEMPLLRRKFTIDDHLGRYSKALSHLHSLEATQELQGYVQKHELYAAALNLYKYQQEHLNSIMRLYADFLNSRNRFKEAGIAYEYLNDHASATTAYRAAHLWRDSLSSATLIPLPPTELQTLAQTLATGLIESKDFFAAATIHLDYLRDVETAVKLFCRGYWFAEAMRVIGLHGRRELLESVVDVGLVEGLGSMTELLAECRGQISAQVPRLRELRRKKAEDPLSFFGGTTAGAEDGGPDIPDNVSLAPTDASTSGGTFMTRYTGRTGSGSTMNTQTTRRTSKNRRREERKRARGKKGSVYEEEYLVNSIGRLIERVNSVSDEVRRLVEGLMRRGMRERAGAVEKAMVEVVEACEGCVGEVFQVEEKKTERASEEGEEVRPGGADGVLWDAVEAGGRPREAPVVKAFERLSLLG</sequence>
<dbReference type="InterPro" id="IPR056166">
    <property type="entry name" value="TPR_ELP1"/>
</dbReference>
<keyword evidence="14" id="KW-1185">Reference proteome</keyword>
<evidence type="ECO:0000256" key="7">
    <source>
        <dbReference type="SAM" id="MobiDB-lite"/>
    </source>
</evidence>
<dbReference type="InterPro" id="IPR056169">
    <property type="entry name" value="HB_ELP1"/>
</dbReference>
<dbReference type="Pfam" id="PF23878">
    <property type="entry name" value="TPR_ELP1"/>
    <property type="match status" value="1"/>
</dbReference>
<feature type="compositionally biased region" description="Low complexity" evidence="7">
    <location>
        <begin position="1162"/>
        <end position="1180"/>
    </location>
</feature>
<comment type="caution">
    <text evidence="13">The sequence shown here is derived from an EMBL/GenBank/DDBJ whole genome shotgun (WGS) entry which is preliminary data.</text>
</comment>
<evidence type="ECO:0000259" key="9">
    <source>
        <dbReference type="Pfam" id="PF23797"/>
    </source>
</evidence>
<evidence type="ECO:0000259" key="11">
    <source>
        <dbReference type="Pfam" id="PF23925"/>
    </source>
</evidence>
<evidence type="ECO:0000259" key="8">
    <source>
        <dbReference type="Pfam" id="PF04762"/>
    </source>
</evidence>
<dbReference type="InterPro" id="IPR015943">
    <property type="entry name" value="WD40/YVTN_repeat-like_dom_sf"/>
</dbReference>
<evidence type="ECO:0000256" key="6">
    <source>
        <dbReference type="PIRNR" id="PIRNR017233"/>
    </source>
</evidence>
<evidence type="ECO:0000256" key="5">
    <source>
        <dbReference type="ARBA" id="ARBA00029535"/>
    </source>
</evidence>
<dbReference type="Gene3D" id="2.130.10.10">
    <property type="entry name" value="YVTN repeat-like/Quinoprotein amine dehydrogenase"/>
    <property type="match status" value="1"/>
</dbReference>
<dbReference type="InterPro" id="IPR006849">
    <property type="entry name" value="Elp1"/>
</dbReference>
<evidence type="ECO:0000259" key="10">
    <source>
        <dbReference type="Pfam" id="PF23878"/>
    </source>
</evidence>
<comment type="function">
    <text evidence="6">Component of the elongator complex which is required for multiple tRNA modifications, including mcm5U (5-methoxycarbonylmethyl uridine), mcm5s2U (5-methoxycarbonylmethyl-2-thiouridine), and ncm5U (5-carbamoylmethyl uridine). The elongator complex catalyzes formation of carboxymethyluridine in the wobble base at position 34 in tRNAs.</text>
</comment>
<evidence type="ECO:0000256" key="1">
    <source>
        <dbReference type="ARBA" id="ARBA00005043"/>
    </source>
</evidence>
<keyword evidence="4" id="KW-0819">tRNA processing</keyword>
<feature type="domain" description="ELP1 three-helical bundle" evidence="12">
    <location>
        <begin position="1079"/>
        <end position="1259"/>
    </location>
</feature>
<comment type="pathway">
    <text evidence="1">tRNA modification; 5-methoxycarbonylmethyl-2-thiouridine-tRNA biosynthesis.</text>
</comment>
<keyword evidence="6" id="KW-0539">Nucleus</keyword>
<reference evidence="13" key="1">
    <citation type="submission" date="2022-10" db="EMBL/GenBank/DDBJ databases">
        <title>Culturing micro-colonial fungi from biological soil crusts in the Mojave desert and describing Neophaeococcomyces mojavensis, and introducing the new genera and species Taxawa tesnikishii.</title>
        <authorList>
            <person name="Kurbessoian T."/>
            <person name="Stajich J.E."/>
        </authorList>
    </citation>
    <scope>NUCLEOTIDE SEQUENCE</scope>
    <source>
        <strain evidence="13">TK_1</strain>
    </source>
</reference>
<dbReference type="InterPro" id="IPR056167">
    <property type="entry name" value="A-sol_ELP1"/>
</dbReference>
<feature type="domain" description="ELP1 first N-terminal beta-propeller" evidence="8">
    <location>
        <begin position="1"/>
        <end position="365"/>
    </location>
</feature>
<feature type="domain" description="ELP1 TPR" evidence="10">
    <location>
        <begin position="909"/>
        <end position="1069"/>
    </location>
</feature>
<evidence type="ECO:0000256" key="2">
    <source>
        <dbReference type="ARBA" id="ARBA00006086"/>
    </source>
</evidence>
<feature type="domain" description="ELP1 N-terminal second beta-propeller" evidence="9">
    <location>
        <begin position="403"/>
        <end position="665"/>
    </location>
</feature>
<dbReference type="InterPro" id="IPR056164">
    <property type="entry name" value="Beta-prop_ELP1_1st"/>
</dbReference>
<accession>A0ABQ9NQJ5</accession>
<dbReference type="Pfam" id="PF23797">
    <property type="entry name" value="Beta-prop_ELP1_2nd"/>
    <property type="match status" value="1"/>
</dbReference>
<evidence type="ECO:0000256" key="3">
    <source>
        <dbReference type="ARBA" id="ARBA00022490"/>
    </source>
</evidence>
<keyword evidence="3 6" id="KW-0963">Cytoplasm</keyword>
<dbReference type="InterPro" id="IPR056165">
    <property type="entry name" value="Beta-prop_ELP1_2nd"/>
</dbReference>
<gene>
    <name evidence="13" type="primary">ELP1</name>
    <name evidence="13" type="ORF">H2201_006348</name>
</gene>
<comment type="subcellular location">
    <subcellularLocation>
        <location evidence="6">Cytoplasm</location>
    </subcellularLocation>
    <subcellularLocation>
        <location evidence="6">Nucleus</location>
    </subcellularLocation>
</comment>
<dbReference type="EMBL" id="JAPDRL010000054">
    <property type="protein sequence ID" value="KAJ9661868.1"/>
    <property type="molecule type" value="Genomic_DNA"/>
</dbReference>
<proteinExistence type="inferred from homology"/>
<dbReference type="Proteomes" id="UP001172684">
    <property type="component" value="Unassembled WGS sequence"/>
</dbReference>
<organism evidence="13 14">
    <name type="scientific">Coniosporium apollinis</name>
    <dbReference type="NCBI Taxonomy" id="61459"/>
    <lineage>
        <taxon>Eukaryota</taxon>
        <taxon>Fungi</taxon>
        <taxon>Dikarya</taxon>
        <taxon>Ascomycota</taxon>
        <taxon>Pezizomycotina</taxon>
        <taxon>Dothideomycetes</taxon>
        <taxon>Dothideomycetes incertae sedis</taxon>
        <taxon>Coniosporium</taxon>
    </lineage>
</organism>
<dbReference type="SUPFAM" id="SSF69322">
    <property type="entry name" value="Tricorn protease domain 2"/>
    <property type="match status" value="1"/>
</dbReference>
<dbReference type="Pfam" id="PF04762">
    <property type="entry name" value="Beta-prop_ELP1_1st"/>
    <property type="match status" value="1"/>
</dbReference>
<dbReference type="PANTHER" id="PTHR12747:SF0">
    <property type="entry name" value="ELONGATOR COMPLEX PROTEIN 1"/>
    <property type="match status" value="1"/>
</dbReference>
<dbReference type="Pfam" id="PF23925">
    <property type="entry name" value="A-sol_ELP1"/>
    <property type="match status" value="1"/>
</dbReference>
<comment type="similarity">
    <text evidence="2 6">Belongs to the ELP1/IKA1 family.</text>
</comment>
<evidence type="ECO:0000313" key="13">
    <source>
        <dbReference type="EMBL" id="KAJ9661868.1"/>
    </source>
</evidence>
<protein>
    <recommendedName>
        <fullName evidence="5 6">Elongator complex protein 1</fullName>
    </recommendedName>
</protein>